<dbReference type="AlphaFoldDB" id="A0AA38XNV1"/>
<evidence type="ECO:0008006" key="3">
    <source>
        <dbReference type="Google" id="ProtNLM"/>
    </source>
</evidence>
<evidence type="ECO:0000313" key="2">
    <source>
        <dbReference type="Proteomes" id="UP001172673"/>
    </source>
</evidence>
<dbReference type="PANTHER" id="PTHR47657:SF7">
    <property type="entry name" value="STEROL REGULATORY ELEMENT-BINDING PROTEIN ECM22"/>
    <property type="match status" value="1"/>
</dbReference>
<dbReference type="Proteomes" id="UP001172673">
    <property type="component" value="Unassembled WGS sequence"/>
</dbReference>
<accession>A0AA38XNV1</accession>
<dbReference type="EMBL" id="JAPDRK010000001">
    <property type="protein sequence ID" value="KAJ9616882.1"/>
    <property type="molecule type" value="Genomic_DNA"/>
</dbReference>
<dbReference type="Pfam" id="PF12013">
    <property type="entry name" value="OrsD"/>
    <property type="match status" value="1"/>
</dbReference>
<evidence type="ECO:0000313" key="1">
    <source>
        <dbReference type="EMBL" id="KAJ9616882.1"/>
    </source>
</evidence>
<dbReference type="Pfam" id="PF11951">
    <property type="entry name" value="Fungal_trans_2"/>
    <property type="match status" value="1"/>
</dbReference>
<keyword evidence="2" id="KW-1185">Reference proteome</keyword>
<protein>
    <recommendedName>
        <fullName evidence="3">C2H2-type domain-containing protein</fullName>
    </recommendedName>
</protein>
<comment type="caution">
    <text evidence="1">The sequence shown here is derived from an EMBL/GenBank/DDBJ whole genome shotgun (WGS) entry which is preliminary data.</text>
</comment>
<dbReference type="GO" id="GO:0000981">
    <property type="term" value="F:DNA-binding transcription factor activity, RNA polymerase II-specific"/>
    <property type="evidence" value="ECO:0007669"/>
    <property type="project" value="TreeGrafter"/>
</dbReference>
<organism evidence="1 2">
    <name type="scientific">Cladophialophora chaetospira</name>
    <dbReference type="NCBI Taxonomy" id="386627"/>
    <lineage>
        <taxon>Eukaryota</taxon>
        <taxon>Fungi</taxon>
        <taxon>Dikarya</taxon>
        <taxon>Ascomycota</taxon>
        <taxon>Pezizomycotina</taxon>
        <taxon>Eurotiomycetes</taxon>
        <taxon>Chaetothyriomycetidae</taxon>
        <taxon>Chaetothyriales</taxon>
        <taxon>Herpotrichiellaceae</taxon>
        <taxon>Cladophialophora</taxon>
    </lineage>
</organism>
<reference evidence="1" key="1">
    <citation type="submission" date="2022-10" db="EMBL/GenBank/DDBJ databases">
        <title>Culturing micro-colonial fungi from biological soil crusts in the Mojave desert and describing Neophaeococcomyces mojavensis, and introducing the new genera and species Taxawa tesnikishii.</title>
        <authorList>
            <person name="Kurbessoian T."/>
            <person name="Stajich J.E."/>
        </authorList>
    </citation>
    <scope>NUCLEOTIDE SEQUENCE</scope>
    <source>
        <strain evidence="1">TK_41</strain>
    </source>
</reference>
<dbReference type="InterPro" id="IPR021858">
    <property type="entry name" value="Fun_TF"/>
</dbReference>
<gene>
    <name evidence="1" type="ORF">H2200_000602</name>
</gene>
<dbReference type="InterPro" id="IPR052400">
    <property type="entry name" value="Zn2-C6_fungal_TF"/>
</dbReference>
<proteinExistence type="predicted"/>
<name>A0AA38XNV1_9EURO</name>
<dbReference type="PANTHER" id="PTHR47657">
    <property type="entry name" value="STEROL REGULATORY ELEMENT-BINDING PROTEIN ECM22"/>
    <property type="match status" value="1"/>
</dbReference>
<sequence>MNSKQAPVPQELWHAQLFSYLPRYRVIVCNTCRYAVPPKAVSRHLKEIHRILRSARQPFLDWVSTLALCEPEEVIVPNREEFPVPELPVYTGLRCRRRDCGHLCLTEKRMKSHWLSAHPKENCEWSSVPVQTFFRGNLLKYFSAPSRLSEGKVDEDGSLVWRFLDINWAWQKGASPPPDALKSGRILASPIASSRNFGLDSMLVGLIHHYQTSTSQTIALNGNNKLFWSNTVLQIAQGQSFLMLGVLSIAALHLAYLLPRQRREWTIRANEYHGQAMPLFRHATAYPTAENCHAILLFSHLLILNTFTSDQQDDNLLLVTRNGDDTVPSWLYFIRNSCSMLCSVWDDVEAGPCNDLALEWEAPFNVNERREKMISSELLTAAPARNSTLAWSEDVYEVYQAAASELAFALACLDSGHHDSFSTWDALRVWPMRLSDDFVRLLKQKHPAALILLAHYSTILRRIDSKWYLQGRAEALLRTIRRELDPHWHVALPQLG</sequence>
<dbReference type="InterPro" id="IPR022698">
    <property type="entry name" value="OrsD"/>
</dbReference>